<dbReference type="InterPro" id="IPR052952">
    <property type="entry name" value="MFS-Transporter"/>
</dbReference>
<organism evidence="7 8">
    <name type="scientific">Nocardioides silvaticus</name>
    <dbReference type="NCBI Taxonomy" id="2201891"/>
    <lineage>
        <taxon>Bacteria</taxon>
        <taxon>Bacillati</taxon>
        <taxon>Actinomycetota</taxon>
        <taxon>Actinomycetes</taxon>
        <taxon>Propionibacteriales</taxon>
        <taxon>Nocardioidaceae</taxon>
        <taxon>Nocardioides</taxon>
    </lineage>
</organism>
<feature type="transmembrane region" description="Helical" evidence="5">
    <location>
        <begin position="362"/>
        <end position="380"/>
    </location>
</feature>
<name>A0A316TE08_9ACTN</name>
<evidence type="ECO:0000256" key="2">
    <source>
        <dbReference type="ARBA" id="ARBA00022692"/>
    </source>
</evidence>
<feature type="transmembrane region" description="Helical" evidence="5">
    <location>
        <begin position="339"/>
        <end position="356"/>
    </location>
</feature>
<feature type="transmembrane region" description="Helical" evidence="5">
    <location>
        <begin position="293"/>
        <end position="318"/>
    </location>
</feature>
<dbReference type="GO" id="GO:0022857">
    <property type="term" value="F:transmembrane transporter activity"/>
    <property type="evidence" value="ECO:0007669"/>
    <property type="project" value="InterPro"/>
</dbReference>
<dbReference type="SUPFAM" id="SSF103473">
    <property type="entry name" value="MFS general substrate transporter"/>
    <property type="match status" value="1"/>
</dbReference>
<evidence type="ECO:0000256" key="4">
    <source>
        <dbReference type="ARBA" id="ARBA00023136"/>
    </source>
</evidence>
<feature type="domain" description="Major facilitator superfamily (MFS) profile" evidence="6">
    <location>
        <begin position="1"/>
        <end position="384"/>
    </location>
</feature>
<feature type="transmembrane region" description="Helical" evidence="5">
    <location>
        <begin position="230"/>
        <end position="248"/>
    </location>
</feature>
<evidence type="ECO:0000256" key="3">
    <source>
        <dbReference type="ARBA" id="ARBA00022989"/>
    </source>
</evidence>
<dbReference type="EMBL" id="QGDD01000005">
    <property type="protein sequence ID" value="PWN02700.1"/>
    <property type="molecule type" value="Genomic_DNA"/>
</dbReference>
<protein>
    <submittedName>
        <fullName evidence="7">MFS transporter</fullName>
    </submittedName>
</protein>
<dbReference type="PANTHER" id="PTHR23527">
    <property type="entry name" value="BLL3282 PROTEIN"/>
    <property type="match status" value="1"/>
</dbReference>
<feature type="transmembrane region" description="Helical" evidence="5">
    <location>
        <begin position="66"/>
        <end position="85"/>
    </location>
</feature>
<feature type="transmembrane region" description="Helical" evidence="5">
    <location>
        <begin position="153"/>
        <end position="176"/>
    </location>
</feature>
<dbReference type="Gene3D" id="1.20.1250.20">
    <property type="entry name" value="MFS general substrate transporter like domains"/>
    <property type="match status" value="2"/>
</dbReference>
<evidence type="ECO:0000259" key="6">
    <source>
        <dbReference type="PROSITE" id="PS50850"/>
    </source>
</evidence>
<dbReference type="Pfam" id="PF07690">
    <property type="entry name" value="MFS_1"/>
    <property type="match status" value="1"/>
</dbReference>
<gene>
    <name evidence="7" type="ORF">DJ010_12165</name>
</gene>
<dbReference type="InterPro" id="IPR011701">
    <property type="entry name" value="MFS"/>
</dbReference>
<keyword evidence="8" id="KW-1185">Reference proteome</keyword>
<comment type="caution">
    <text evidence="7">The sequence shown here is derived from an EMBL/GenBank/DDBJ whole genome shotgun (WGS) entry which is preliminary data.</text>
</comment>
<feature type="transmembrane region" description="Helical" evidence="5">
    <location>
        <begin position="37"/>
        <end position="59"/>
    </location>
</feature>
<dbReference type="InterPro" id="IPR036259">
    <property type="entry name" value="MFS_trans_sf"/>
</dbReference>
<keyword evidence="4 5" id="KW-0472">Membrane</keyword>
<dbReference type="GO" id="GO:0005886">
    <property type="term" value="C:plasma membrane"/>
    <property type="evidence" value="ECO:0007669"/>
    <property type="project" value="UniProtKB-SubCell"/>
</dbReference>
<evidence type="ECO:0000313" key="7">
    <source>
        <dbReference type="EMBL" id="PWN02700.1"/>
    </source>
</evidence>
<feature type="transmembrane region" description="Helical" evidence="5">
    <location>
        <begin position="269"/>
        <end position="287"/>
    </location>
</feature>
<dbReference type="Proteomes" id="UP000245507">
    <property type="component" value="Unassembled WGS sequence"/>
</dbReference>
<dbReference type="OrthoDB" id="8628659at2"/>
<evidence type="ECO:0000313" key="8">
    <source>
        <dbReference type="Proteomes" id="UP000245507"/>
    </source>
</evidence>
<evidence type="ECO:0000256" key="5">
    <source>
        <dbReference type="SAM" id="Phobius"/>
    </source>
</evidence>
<proteinExistence type="predicted"/>
<reference evidence="7 8" key="1">
    <citation type="submission" date="2018-05" db="EMBL/GenBank/DDBJ databases">
        <title>Nocardioides silvaticus genome.</title>
        <authorList>
            <person name="Li C."/>
            <person name="Wang G."/>
        </authorList>
    </citation>
    <scope>NUCLEOTIDE SEQUENCE [LARGE SCALE GENOMIC DNA]</scope>
    <source>
        <strain evidence="7 8">CCTCC AB 2018079</strain>
    </source>
</reference>
<sequence length="385" mass="38801">MLAVGTAAQASSATTVHGPAFLIPVLHDREGMSLAEAGLVAAAPMAGLMFTLVLWGLVVDRRGERFALMTGMSGVVAGGLAAVLVDGPWQVAAALFFAGACSAATNAASGRIVVGWFPPERRGLAMGIRQCAQPLGVGLGALTMAFLADAHGIAAALWVPLVAAAVALVLVVLLVIDPPRPPATERAGAPNPYRADRYLARIHSTSMLLVVPQFVVWTFGLTWLVDELGWAAGFAGIVVAGTQLLGAVGRIGAGHLSDLVRSRTRPMQWIAWAAAATMLALGVAAAGSGPVVVAIAVALLVVASTVTVADNGLAYAAVAERAGAFWSGRALGIQNTGQYVVAAAVPPVAGAAITAWGYGVAFGLAAGFGLVAAAVVPVAGERPLT</sequence>
<dbReference type="PANTHER" id="PTHR23527:SF1">
    <property type="entry name" value="BLL3282 PROTEIN"/>
    <property type="match status" value="1"/>
</dbReference>
<dbReference type="InterPro" id="IPR020846">
    <property type="entry name" value="MFS_dom"/>
</dbReference>
<keyword evidence="3 5" id="KW-1133">Transmembrane helix</keyword>
<dbReference type="AlphaFoldDB" id="A0A316TE08"/>
<comment type="subcellular location">
    <subcellularLocation>
        <location evidence="1">Cell membrane</location>
        <topology evidence="1">Multi-pass membrane protein</topology>
    </subcellularLocation>
</comment>
<feature type="transmembrane region" description="Helical" evidence="5">
    <location>
        <begin position="207"/>
        <end position="224"/>
    </location>
</feature>
<accession>A0A316TE08</accession>
<evidence type="ECO:0000256" key="1">
    <source>
        <dbReference type="ARBA" id="ARBA00004651"/>
    </source>
</evidence>
<dbReference type="PROSITE" id="PS50850">
    <property type="entry name" value="MFS"/>
    <property type="match status" value="1"/>
</dbReference>
<keyword evidence="2 5" id="KW-0812">Transmembrane</keyword>